<evidence type="ECO:0000313" key="2">
    <source>
        <dbReference type="Proteomes" id="UP000308038"/>
    </source>
</evidence>
<gene>
    <name evidence="1" type="ORF">E5988_04955</name>
</gene>
<reference evidence="1 2" key="1">
    <citation type="submission" date="2019-04" db="EMBL/GenBank/DDBJ databases">
        <title>Microbes associate with the intestines of laboratory mice.</title>
        <authorList>
            <person name="Navarre W."/>
            <person name="Wong E."/>
            <person name="Huang K.C."/>
            <person name="Tropini C."/>
            <person name="Ng K."/>
            <person name="Yu B."/>
        </authorList>
    </citation>
    <scope>NUCLEOTIDE SEQUENCE [LARGE SCALE GENOMIC DNA]</scope>
    <source>
        <strain evidence="1 2">NM83_B4-11</strain>
    </source>
</reference>
<sequence length="79" mass="8334">MRAILVILGIVALVILAGMATGFINIDQTQTAQLPRIEGGQAPEFKADVGKIDVGTERKVIEVPKVEVQRPGASPTPAQ</sequence>
<protein>
    <recommendedName>
        <fullName evidence="3">Sporulation protein</fullName>
    </recommendedName>
</protein>
<evidence type="ECO:0000313" key="1">
    <source>
        <dbReference type="EMBL" id="THG41144.1"/>
    </source>
</evidence>
<accession>A0ABY2QMU3</accession>
<dbReference type="Proteomes" id="UP000308038">
    <property type="component" value="Unassembled WGS sequence"/>
</dbReference>
<proteinExistence type="predicted"/>
<evidence type="ECO:0008006" key="3">
    <source>
        <dbReference type="Google" id="ProtNLM"/>
    </source>
</evidence>
<dbReference type="EMBL" id="SSTI01000003">
    <property type="protein sequence ID" value="THG41144.1"/>
    <property type="molecule type" value="Genomic_DNA"/>
</dbReference>
<keyword evidence="2" id="KW-1185">Reference proteome</keyword>
<comment type="caution">
    <text evidence="1">The sequence shown here is derived from an EMBL/GenBank/DDBJ whole genome shotgun (WGS) entry which is preliminary data.</text>
</comment>
<organism evidence="1 2">
    <name type="scientific">Sphingomonas olei</name>
    <dbReference type="NCBI Taxonomy" id="1886787"/>
    <lineage>
        <taxon>Bacteria</taxon>
        <taxon>Pseudomonadati</taxon>
        <taxon>Pseudomonadota</taxon>
        <taxon>Alphaproteobacteria</taxon>
        <taxon>Sphingomonadales</taxon>
        <taxon>Sphingomonadaceae</taxon>
        <taxon>Sphingomonas</taxon>
    </lineage>
</organism>
<name>A0ABY2QMU3_9SPHN</name>